<dbReference type="InterPro" id="IPR027417">
    <property type="entry name" value="P-loop_NTPase"/>
</dbReference>
<dbReference type="CDD" id="cd00009">
    <property type="entry name" value="AAA"/>
    <property type="match status" value="1"/>
</dbReference>
<reference evidence="9 10" key="1">
    <citation type="submission" date="2019-08" db="EMBL/GenBank/DDBJ databases">
        <title>Deep-cultivation of Planctomycetes and their phenomic and genomic characterization uncovers novel biology.</title>
        <authorList>
            <person name="Wiegand S."/>
            <person name="Jogler M."/>
            <person name="Boedeker C."/>
            <person name="Pinto D."/>
            <person name="Vollmers J."/>
            <person name="Rivas-Marin E."/>
            <person name="Kohn T."/>
            <person name="Peeters S.H."/>
            <person name="Heuer A."/>
            <person name="Rast P."/>
            <person name="Oberbeckmann S."/>
            <person name="Bunk B."/>
            <person name="Jeske O."/>
            <person name="Meyerdierks A."/>
            <person name="Storesund J.E."/>
            <person name="Kallscheuer N."/>
            <person name="Luecker S."/>
            <person name="Lage O.M."/>
            <person name="Pohl T."/>
            <person name="Merkel B.J."/>
            <person name="Hornburger P."/>
            <person name="Mueller R.-W."/>
            <person name="Bruemmer F."/>
            <person name="Labrenz M."/>
            <person name="Spormann A.M."/>
            <person name="Op den Camp H."/>
            <person name="Overmann J."/>
            <person name="Amann R."/>
            <person name="Jetten M.S.M."/>
            <person name="Mascher T."/>
            <person name="Medema M.H."/>
            <person name="Devos D.P."/>
            <person name="Kaster A.-K."/>
            <person name="Ovreas L."/>
            <person name="Rohde M."/>
            <person name="Galperin M.Y."/>
            <person name="Jogler C."/>
        </authorList>
    </citation>
    <scope>NUCLEOTIDE SEQUENCE [LARGE SCALE GENOMIC DNA]</scope>
    <source>
        <strain evidence="9 10">OJF2</strain>
    </source>
</reference>
<dbReference type="PROSITE" id="PS00675">
    <property type="entry name" value="SIGMA54_INTERACT_1"/>
    <property type="match status" value="1"/>
</dbReference>
<dbReference type="SUPFAM" id="SSF52540">
    <property type="entry name" value="P-loop containing nucleoside triphosphate hydrolases"/>
    <property type="match status" value="1"/>
</dbReference>
<accession>A0A5B9W8H2</accession>
<dbReference type="KEGG" id="agv:OJF2_47700"/>
<dbReference type="InterPro" id="IPR025944">
    <property type="entry name" value="Sigma_54_int_dom_CS"/>
</dbReference>
<dbReference type="Gene3D" id="1.10.10.60">
    <property type="entry name" value="Homeodomain-like"/>
    <property type="match status" value="1"/>
</dbReference>
<keyword evidence="3" id="KW-0805">Transcription regulation</keyword>
<dbReference type="InterPro" id="IPR025662">
    <property type="entry name" value="Sigma_54_int_dom_ATP-bd_1"/>
</dbReference>
<dbReference type="AlphaFoldDB" id="A0A5B9W8H2"/>
<keyword evidence="5" id="KW-0010">Activator</keyword>
<keyword evidence="10" id="KW-1185">Reference proteome</keyword>
<dbReference type="InterPro" id="IPR025943">
    <property type="entry name" value="Sigma_54_int_dom_ATP-bd_2"/>
</dbReference>
<dbReference type="InterPro" id="IPR003593">
    <property type="entry name" value="AAA+_ATPase"/>
</dbReference>
<evidence type="ECO:0000256" key="4">
    <source>
        <dbReference type="ARBA" id="ARBA00023125"/>
    </source>
</evidence>
<dbReference type="GO" id="GO:0005524">
    <property type="term" value="F:ATP binding"/>
    <property type="evidence" value="ECO:0007669"/>
    <property type="project" value="UniProtKB-KW"/>
</dbReference>
<evidence type="ECO:0000256" key="7">
    <source>
        <dbReference type="SAM" id="MobiDB-lite"/>
    </source>
</evidence>
<protein>
    <submittedName>
        <fullName evidence="9">Transcriptional regulatory protein ZraR</fullName>
    </submittedName>
</protein>
<dbReference type="Pfam" id="PF25601">
    <property type="entry name" value="AAA_lid_14"/>
    <property type="match status" value="1"/>
</dbReference>
<proteinExistence type="predicted"/>
<dbReference type="GO" id="GO:0006355">
    <property type="term" value="P:regulation of DNA-templated transcription"/>
    <property type="evidence" value="ECO:0007669"/>
    <property type="project" value="InterPro"/>
</dbReference>
<dbReference type="FunFam" id="3.40.50.300:FF:000006">
    <property type="entry name" value="DNA-binding transcriptional regulator NtrC"/>
    <property type="match status" value="1"/>
</dbReference>
<dbReference type="PRINTS" id="PR01590">
    <property type="entry name" value="HTHFIS"/>
</dbReference>
<dbReference type="PROSITE" id="PS00676">
    <property type="entry name" value="SIGMA54_INTERACT_2"/>
    <property type="match status" value="1"/>
</dbReference>
<dbReference type="GO" id="GO:0043565">
    <property type="term" value="F:sequence-specific DNA binding"/>
    <property type="evidence" value="ECO:0007669"/>
    <property type="project" value="InterPro"/>
</dbReference>
<dbReference type="Gene3D" id="3.40.50.300">
    <property type="entry name" value="P-loop containing nucleotide triphosphate hydrolases"/>
    <property type="match status" value="1"/>
</dbReference>
<dbReference type="InterPro" id="IPR002078">
    <property type="entry name" value="Sigma_54_int"/>
</dbReference>
<evidence type="ECO:0000256" key="1">
    <source>
        <dbReference type="ARBA" id="ARBA00022741"/>
    </source>
</evidence>
<evidence type="ECO:0000256" key="3">
    <source>
        <dbReference type="ARBA" id="ARBA00023015"/>
    </source>
</evidence>
<dbReference type="EMBL" id="CP042997">
    <property type="protein sequence ID" value="QEH36210.1"/>
    <property type="molecule type" value="Genomic_DNA"/>
</dbReference>
<dbReference type="InterPro" id="IPR009057">
    <property type="entry name" value="Homeodomain-like_sf"/>
</dbReference>
<name>A0A5B9W8H2_9BACT</name>
<feature type="region of interest" description="Disordered" evidence="7">
    <location>
        <begin position="366"/>
        <end position="403"/>
    </location>
</feature>
<dbReference type="PROSITE" id="PS00688">
    <property type="entry name" value="SIGMA54_INTERACT_3"/>
    <property type="match status" value="1"/>
</dbReference>
<dbReference type="PANTHER" id="PTHR32071">
    <property type="entry name" value="TRANSCRIPTIONAL REGULATORY PROTEIN"/>
    <property type="match status" value="1"/>
</dbReference>
<organism evidence="9 10">
    <name type="scientific">Aquisphaera giovannonii</name>
    <dbReference type="NCBI Taxonomy" id="406548"/>
    <lineage>
        <taxon>Bacteria</taxon>
        <taxon>Pseudomonadati</taxon>
        <taxon>Planctomycetota</taxon>
        <taxon>Planctomycetia</taxon>
        <taxon>Isosphaerales</taxon>
        <taxon>Isosphaeraceae</taxon>
        <taxon>Aquisphaera</taxon>
    </lineage>
</organism>
<dbReference type="SMART" id="SM00382">
    <property type="entry name" value="AAA"/>
    <property type="match status" value="1"/>
</dbReference>
<evidence type="ECO:0000256" key="2">
    <source>
        <dbReference type="ARBA" id="ARBA00022840"/>
    </source>
</evidence>
<keyword evidence="2" id="KW-0067">ATP-binding</keyword>
<evidence type="ECO:0000256" key="5">
    <source>
        <dbReference type="ARBA" id="ARBA00023159"/>
    </source>
</evidence>
<keyword evidence="6" id="KW-0804">Transcription</keyword>
<evidence type="ECO:0000256" key="6">
    <source>
        <dbReference type="ARBA" id="ARBA00023163"/>
    </source>
</evidence>
<dbReference type="Proteomes" id="UP000324233">
    <property type="component" value="Chromosome"/>
</dbReference>
<dbReference type="PROSITE" id="PS50045">
    <property type="entry name" value="SIGMA54_INTERACT_4"/>
    <property type="match status" value="1"/>
</dbReference>
<evidence type="ECO:0000259" key="8">
    <source>
        <dbReference type="PROSITE" id="PS50045"/>
    </source>
</evidence>
<evidence type="ECO:0000313" key="9">
    <source>
        <dbReference type="EMBL" id="QEH36210.1"/>
    </source>
</evidence>
<keyword evidence="1" id="KW-0547">Nucleotide-binding</keyword>
<dbReference type="Pfam" id="PF00158">
    <property type="entry name" value="Sigma54_activat"/>
    <property type="match status" value="1"/>
</dbReference>
<gene>
    <name evidence="9" type="primary">zraR_6</name>
    <name evidence="9" type="ORF">OJF2_47700</name>
</gene>
<dbReference type="PANTHER" id="PTHR32071:SF122">
    <property type="entry name" value="SIGMA FACTOR"/>
    <property type="match status" value="1"/>
</dbReference>
<feature type="domain" description="Sigma-54 factor interaction" evidence="8">
    <location>
        <begin position="37"/>
        <end position="266"/>
    </location>
</feature>
<keyword evidence="4" id="KW-0238">DNA-binding</keyword>
<dbReference type="SUPFAM" id="SSF46689">
    <property type="entry name" value="Homeodomain-like"/>
    <property type="match status" value="1"/>
</dbReference>
<dbReference type="InterPro" id="IPR058031">
    <property type="entry name" value="AAA_lid_NorR"/>
</dbReference>
<sequence length="403" mass="44308">MPIDTRSSYGASPLAGLSSGGLAGAGASHPSMGLPGVLGESQGMREVFRTTRQVAPSRACVLIVGETGTGKELIARAIHDLSPRSTGPYIRVNCGALTESLLESELFGHVKGSFTGAVDNRTGRFEAAHTGSIFLDEINSTSPKLQVKLLRVLQEGEFERVGDNNTKKVDTRIVAATNRDLLDEIDSGRFREDLYYRLNVVPIYLPPLRERREDIEPLVLFFLKRYGEQNRREMRKVHPEAMRKLREHDWPGNVRELQNYVERSVILGTGPELLVEFLPPQLRGEAPPRPIRHRGGGADFPSLTVELVRQGIRAAGANANDLHDRIVGQVERELIQQVLQACDRVQIKAAARLGINRNTLHKKLSEYRIDENAPGGPARNGDGGEAGDAPSNPRADDPISDDE</sequence>
<dbReference type="Pfam" id="PF02954">
    <property type="entry name" value="HTH_8"/>
    <property type="match status" value="1"/>
</dbReference>
<dbReference type="FunFam" id="1.10.8.60:FF:000014">
    <property type="entry name" value="DNA-binding transcriptional regulator NtrC"/>
    <property type="match status" value="1"/>
</dbReference>
<dbReference type="Gene3D" id="1.10.8.60">
    <property type="match status" value="1"/>
</dbReference>
<evidence type="ECO:0000313" key="10">
    <source>
        <dbReference type="Proteomes" id="UP000324233"/>
    </source>
</evidence>
<dbReference type="InterPro" id="IPR002197">
    <property type="entry name" value="HTH_Fis"/>
</dbReference>